<keyword evidence="5 11" id="KW-0418">Kinase</keyword>
<dbReference type="GO" id="GO:0004674">
    <property type="term" value="F:protein serine/threonine kinase activity"/>
    <property type="evidence" value="ECO:0007669"/>
    <property type="project" value="UniProtKB-KW"/>
</dbReference>
<dbReference type="FunFam" id="3.30.200.20:FF:000035">
    <property type="entry name" value="Serine/threonine protein kinase Stk1"/>
    <property type="match status" value="1"/>
</dbReference>
<dbReference type="EMBL" id="JACHIW010000001">
    <property type="protein sequence ID" value="MBB5154274.1"/>
    <property type="molecule type" value="Genomic_DNA"/>
</dbReference>
<name>A0A840Q1K8_9PSEU</name>
<keyword evidence="9" id="KW-0472">Membrane</keyword>
<proteinExistence type="predicted"/>
<evidence type="ECO:0000256" key="1">
    <source>
        <dbReference type="ARBA" id="ARBA00012513"/>
    </source>
</evidence>
<keyword evidence="3 11" id="KW-0808">Transferase</keyword>
<dbReference type="GO" id="GO:0045717">
    <property type="term" value="P:negative regulation of fatty acid biosynthetic process"/>
    <property type="evidence" value="ECO:0007669"/>
    <property type="project" value="UniProtKB-ARBA"/>
</dbReference>
<evidence type="ECO:0000256" key="7">
    <source>
        <dbReference type="ARBA" id="ARBA00047899"/>
    </source>
</evidence>
<dbReference type="CDD" id="cd14014">
    <property type="entry name" value="STKc_PknB_like"/>
    <property type="match status" value="1"/>
</dbReference>
<dbReference type="RefSeq" id="WP_184725813.1">
    <property type="nucleotide sequence ID" value="NZ_JACHIW010000001.1"/>
</dbReference>
<evidence type="ECO:0000256" key="4">
    <source>
        <dbReference type="ARBA" id="ARBA00022741"/>
    </source>
</evidence>
<keyword evidence="9" id="KW-0812">Transmembrane</keyword>
<dbReference type="SUPFAM" id="SSF56112">
    <property type="entry name" value="Protein kinase-like (PK-like)"/>
    <property type="match status" value="1"/>
</dbReference>
<organism evidence="11 12">
    <name type="scientific">Saccharopolyspora phatthalungensis</name>
    <dbReference type="NCBI Taxonomy" id="664693"/>
    <lineage>
        <taxon>Bacteria</taxon>
        <taxon>Bacillati</taxon>
        <taxon>Actinomycetota</taxon>
        <taxon>Actinomycetes</taxon>
        <taxon>Pseudonocardiales</taxon>
        <taxon>Pseudonocardiaceae</taxon>
        <taxon>Saccharopolyspora</taxon>
    </lineage>
</organism>
<feature type="domain" description="Protein kinase" evidence="10">
    <location>
        <begin position="12"/>
        <end position="273"/>
    </location>
</feature>
<dbReference type="AlphaFoldDB" id="A0A840Q1K8"/>
<evidence type="ECO:0000256" key="6">
    <source>
        <dbReference type="ARBA" id="ARBA00022840"/>
    </source>
</evidence>
<keyword evidence="2" id="KW-0723">Serine/threonine-protein kinase</keyword>
<dbReference type="PROSITE" id="PS00108">
    <property type="entry name" value="PROTEIN_KINASE_ST"/>
    <property type="match status" value="1"/>
</dbReference>
<dbReference type="EC" id="2.7.11.1" evidence="1"/>
<evidence type="ECO:0000256" key="2">
    <source>
        <dbReference type="ARBA" id="ARBA00022527"/>
    </source>
</evidence>
<evidence type="ECO:0000313" key="12">
    <source>
        <dbReference type="Proteomes" id="UP000584374"/>
    </source>
</evidence>
<dbReference type="SMART" id="SM00220">
    <property type="entry name" value="S_TKc"/>
    <property type="match status" value="1"/>
</dbReference>
<keyword evidence="9" id="KW-1133">Transmembrane helix</keyword>
<dbReference type="PANTHER" id="PTHR43289:SF6">
    <property type="entry name" value="SERINE_THREONINE-PROTEIN KINASE NEKL-3"/>
    <property type="match status" value="1"/>
</dbReference>
<keyword evidence="12" id="KW-1185">Reference proteome</keyword>
<evidence type="ECO:0000256" key="5">
    <source>
        <dbReference type="ARBA" id="ARBA00022777"/>
    </source>
</evidence>
<sequence>MLTSGQLLADRYRLGHRIAVGGMGEVWQAVDVRLDRTVAIKVLKAELCGDAEFLHRFRTEARTTASLNHPGIAAVHDYGETASIPDGPEDTAYLVMELVEGEPLAAILAREGRINTDHTLDMLEQAGRALQAAHERGLVHRDVKPGNILITPEGKVKLTDFGIAKAADAAPVTRSGMVMGTAHYIAPEQALGNDATPSSDVYSLAVVGYECLMGHRPFLSENAVTVAMMHIREIAPPLPPDVPPGVRALVEATLVKDPRRRYADGGEFANAVGAVRAGKPLPAPSSLVVPQHRHQLNVSVPNTGVHQMPAQLPPMGNTFPPGLIPPQAPAPQLPPPATPAPRTNKIVVWVLVAVLAVALLIAVGLAAYSVVNWGQGSVGSGHVTTHHLDPAAALGRTSLRRAPVIGADLAGWPDTVVGGTPHVALLAPTERGETA</sequence>
<gene>
    <name evidence="11" type="ORF">BJ970_001808</name>
</gene>
<dbReference type="InterPro" id="IPR008271">
    <property type="entry name" value="Ser/Thr_kinase_AS"/>
</dbReference>
<evidence type="ECO:0000256" key="9">
    <source>
        <dbReference type="SAM" id="Phobius"/>
    </source>
</evidence>
<dbReference type="InterPro" id="IPR011009">
    <property type="entry name" value="Kinase-like_dom_sf"/>
</dbReference>
<dbReference type="PANTHER" id="PTHR43289">
    <property type="entry name" value="MITOGEN-ACTIVATED PROTEIN KINASE KINASE KINASE 20-RELATED"/>
    <property type="match status" value="1"/>
</dbReference>
<dbReference type="PROSITE" id="PS50011">
    <property type="entry name" value="PROTEIN_KINASE_DOM"/>
    <property type="match status" value="1"/>
</dbReference>
<comment type="catalytic activity">
    <reaction evidence="7">
        <text>L-threonyl-[protein] + ATP = O-phospho-L-threonyl-[protein] + ADP + H(+)</text>
        <dbReference type="Rhea" id="RHEA:46608"/>
        <dbReference type="Rhea" id="RHEA-COMP:11060"/>
        <dbReference type="Rhea" id="RHEA-COMP:11605"/>
        <dbReference type="ChEBI" id="CHEBI:15378"/>
        <dbReference type="ChEBI" id="CHEBI:30013"/>
        <dbReference type="ChEBI" id="CHEBI:30616"/>
        <dbReference type="ChEBI" id="CHEBI:61977"/>
        <dbReference type="ChEBI" id="CHEBI:456216"/>
        <dbReference type="EC" id="2.7.11.1"/>
    </reaction>
</comment>
<dbReference type="GO" id="GO:0005524">
    <property type="term" value="F:ATP binding"/>
    <property type="evidence" value="ECO:0007669"/>
    <property type="project" value="UniProtKB-KW"/>
</dbReference>
<dbReference type="Proteomes" id="UP000584374">
    <property type="component" value="Unassembled WGS sequence"/>
</dbReference>
<dbReference type="Gene3D" id="3.30.200.20">
    <property type="entry name" value="Phosphorylase Kinase, domain 1"/>
    <property type="match status" value="1"/>
</dbReference>
<protein>
    <recommendedName>
        <fullName evidence="1">non-specific serine/threonine protein kinase</fullName>
        <ecNumber evidence="1">2.7.11.1</ecNumber>
    </recommendedName>
</protein>
<keyword evidence="6" id="KW-0067">ATP-binding</keyword>
<evidence type="ECO:0000313" key="11">
    <source>
        <dbReference type="EMBL" id="MBB5154274.1"/>
    </source>
</evidence>
<dbReference type="Pfam" id="PF00069">
    <property type="entry name" value="Pkinase"/>
    <property type="match status" value="1"/>
</dbReference>
<accession>A0A840Q1K8</accession>
<comment type="catalytic activity">
    <reaction evidence="8">
        <text>L-seryl-[protein] + ATP = O-phospho-L-seryl-[protein] + ADP + H(+)</text>
        <dbReference type="Rhea" id="RHEA:17989"/>
        <dbReference type="Rhea" id="RHEA-COMP:9863"/>
        <dbReference type="Rhea" id="RHEA-COMP:11604"/>
        <dbReference type="ChEBI" id="CHEBI:15378"/>
        <dbReference type="ChEBI" id="CHEBI:29999"/>
        <dbReference type="ChEBI" id="CHEBI:30616"/>
        <dbReference type="ChEBI" id="CHEBI:83421"/>
        <dbReference type="ChEBI" id="CHEBI:456216"/>
        <dbReference type="EC" id="2.7.11.1"/>
    </reaction>
</comment>
<feature type="transmembrane region" description="Helical" evidence="9">
    <location>
        <begin position="346"/>
        <end position="371"/>
    </location>
</feature>
<comment type="caution">
    <text evidence="11">The sequence shown here is derived from an EMBL/GenBank/DDBJ whole genome shotgun (WGS) entry which is preliminary data.</text>
</comment>
<dbReference type="FunFam" id="1.10.510.10:FF:000021">
    <property type="entry name" value="Serine/threonine protein kinase"/>
    <property type="match status" value="1"/>
</dbReference>
<dbReference type="Gene3D" id="1.10.510.10">
    <property type="entry name" value="Transferase(Phosphotransferase) domain 1"/>
    <property type="match status" value="1"/>
</dbReference>
<evidence type="ECO:0000259" key="10">
    <source>
        <dbReference type="PROSITE" id="PS50011"/>
    </source>
</evidence>
<evidence type="ECO:0000256" key="3">
    <source>
        <dbReference type="ARBA" id="ARBA00022679"/>
    </source>
</evidence>
<reference evidence="11 12" key="1">
    <citation type="submission" date="2020-08" db="EMBL/GenBank/DDBJ databases">
        <title>Sequencing the genomes of 1000 actinobacteria strains.</title>
        <authorList>
            <person name="Klenk H.-P."/>
        </authorList>
    </citation>
    <scope>NUCLEOTIDE SEQUENCE [LARGE SCALE GENOMIC DNA]</scope>
    <source>
        <strain evidence="11 12">DSM 45584</strain>
    </source>
</reference>
<evidence type="ECO:0000256" key="8">
    <source>
        <dbReference type="ARBA" id="ARBA00048679"/>
    </source>
</evidence>
<keyword evidence="4" id="KW-0547">Nucleotide-binding</keyword>
<dbReference type="InterPro" id="IPR000719">
    <property type="entry name" value="Prot_kinase_dom"/>
</dbReference>